<accession>A0A4S8KA64</accession>
<dbReference type="AlphaFoldDB" id="A0A4S8KA64"/>
<feature type="compositionally biased region" description="Polar residues" evidence="1">
    <location>
        <begin position="408"/>
        <end position="441"/>
    </location>
</feature>
<dbReference type="PANTHER" id="PTHR31680:SF4">
    <property type="entry name" value="LONGIFOLIA PROTEIN"/>
    <property type="match status" value="1"/>
</dbReference>
<evidence type="ECO:0000313" key="4">
    <source>
        <dbReference type="Proteomes" id="UP000317650"/>
    </source>
</evidence>
<feature type="compositionally biased region" description="Polar residues" evidence="1">
    <location>
        <begin position="380"/>
        <end position="390"/>
    </location>
</feature>
<feature type="region of interest" description="Disordered" evidence="1">
    <location>
        <begin position="294"/>
        <end position="317"/>
    </location>
</feature>
<feature type="region of interest" description="Disordered" evidence="1">
    <location>
        <begin position="356"/>
        <end position="441"/>
    </location>
</feature>
<gene>
    <name evidence="3" type="ORF">C4D60_Mb04t06970</name>
</gene>
<sequence length="1184" mass="134174">MLICDRQNYPSTVVFFHVDHALYFLTAITCPCKLLKDPRGVRKAPHSHLQHCLFDFILPSSNLAPYSEPSPTIVCSCLPLQNSTNTRARKQIPFCEPYSEVVESKRLRMRAKLLDAFTDENMDLQKQIGCITGIFQMFDRHHILIGKRLNDHNHRKLPSGHVLPKNGRHGSEKKPRFSQILQIDRYRFNMQEKNLRQSLNETQTASMELSRASCSSSSSSYSSLESVKASRQEACSFDRAFFQEKSLLANSPKAKKPEDDAKSISFDSCSSTPKAILQTLDFHNAVRDPIKKRSQGFPTRTASTEKVNNHEVKHKDSPRPVLLAKTRMPADLNEAIRLLVELKEAPWSFRDHEANDTSFYQESRRSPRFSYDGRELSRLSMDSQDNSKPTNKLRELPRLSLDSRRGAQRSSNFASRTSSTLEDFDKTTTSPSVNRASNLLQDLSQKRQPSIVAKLMGLDEMLGSSSAAQAAVARKSCAPSHEPRDCTSATRPRGTRDAKGDWLPHAVQNRDSTISKPKDHHSLLKHKSKIMTETAPWTQQTPQKARTGYQEAQFIYQEIEERLKGHKFQQQKKDLRALKQIVAAMHAKRLAQTTKDNDHPYKITVLEDYADRTPRGSTPNSRSPKVWKQPAQEGGSPKAFDPPIVVMKPAKNVRISDASGHTVVLLEGLSNLPKLHTSSAGNRKKSSANITAERDHSPRVRLGESNIQALLSTTDRQIIRRSMGNNNSPKFHSNLMQYLEENSGVSAKTSSILSPRLQLRKTEAEKQPCPLTPNMNKAQSEQNNRKPVESVSPRRKLRLKQSQVQKREGQVDVDEIICEKRVSSRRNDETSPGSNKSRSFALQSSVLQHRIPSSRASQIATLVLNQKNSKVNTSQHISDKELASITFEYPSPVSVLDSSCYEDQFSPSPVKRTPDAVKETEPCTLDLYCHPKNSSKMNDETSLKKLQDFENLAQIKMLKSADAELPTTDFITSKCNMDNPDHKYVSEILLATGILNKDCRVPLQLYTSDCAINPELFGVLEQPKHGWFSKFELDKEETQHQKTNTEKNHRKLVFDVVNEIISHKMESTAYGNGLDLLCQFRRKLSGQQHVLEEVCSQIRRLRTEKTRSTSFEDDVEFIAGEDILHRSEGWVDFSVEQSRVALQIERLIFKDLIDEVLSGVTEAGLQIKPMQINHKACNKFRYEQ</sequence>
<feature type="compositionally biased region" description="Basic and acidic residues" evidence="1">
    <location>
        <begin position="392"/>
        <end position="405"/>
    </location>
</feature>
<dbReference type="InterPro" id="IPR033334">
    <property type="entry name" value="LNG1/2"/>
</dbReference>
<evidence type="ECO:0000313" key="3">
    <source>
        <dbReference type="EMBL" id="THU71952.1"/>
    </source>
</evidence>
<feature type="region of interest" description="Disordered" evidence="1">
    <location>
        <begin position="473"/>
        <end position="503"/>
    </location>
</feature>
<proteinExistence type="predicted"/>
<protein>
    <recommendedName>
        <fullName evidence="2">DUF4378 domain-containing protein</fullName>
    </recommendedName>
</protein>
<organism evidence="3 4">
    <name type="scientific">Musa balbisiana</name>
    <name type="common">Banana</name>
    <dbReference type="NCBI Taxonomy" id="52838"/>
    <lineage>
        <taxon>Eukaryota</taxon>
        <taxon>Viridiplantae</taxon>
        <taxon>Streptophyta</taxon>
        <taxon>Embryophyta</taxon>
        <taxon>Tracheophyta</taxon>
        <taxon>Spermatophyta</taxon>
        <taxon>Magnoliopsida</taxon>
        <taxon>Liliopsida</taxon>
        <taxon>Zingiberales</taxon>
        <taxon>Musaceae</taxon>
        <taxon>Musa</taxon>
    </lineage>
</organism>
<feature type="region of interest" description="Disordered" evidence="1">
    <location>
        <begin position="822"/>
        <end position="841"/>
    </location>
</feature>
<keyword evidence="4" id="KW-1185">Reference proteome</keyword>
<feature type="region of interest" description="Disordered" evidence="1">
    <location>
        <begin position="745"/>
        <end position="806"/>
    </location>
</feature>
<feature type="domain" description="DUF4378" evidence="2">
    <location>
        <begin position="981"/>
        <end position="1155"/>
    </location>
</feature>
<feature type="region of interest" description="Disordered" evidence="1">
    <location>
        <begin position="609"/>
        <end position="643"/>
    </location>
</feature>
<feature type="compositionally biased region" description="Basic and acidic residues" evidence="1">
    <location>
        <begin position="692"/>
        <end position="701"/>
    </location>
</feature>
<reference evidence="3 4" key="1">
    <citation type="journal article" date="2019" name="Nat. Plants">
        <title>Genome sequencing of Musa balbisiana reveals subgenome evolution and function divergence in polyploid bananas.</title>
        <authorList>
            <person name="Yao X."/>
        </authorList>
    </citation>
    <scope>NUCLEOTIDE SEQUENCE [LARGE SCALE GENOMIC DNA]</scope>
    <source>
        <strain evidence="4">cv. DH-PKW</strain>
        <tissue evidence="3">Leaves</tissue>
    </source>
</reference>
<evidence type="ECO:0000259" key="2">
    <source>
        <dbReference type="Pfam" id="PF14309"/>
    </source>
</evidence>
<dbReference type="GO" id="GO:0051513">
    <property type="term" value="P:regulation of monopolar cell growth"/>
    <property type="evidence" value="ECO:0007669"/>
    <property type="project" value="InterPro"/>
</dbReference>
<dbReference type="EMBL" id="PYDT01000001">
    <property type="protein sequence ID" value="THU71952.1"/>
    <property type="molecule type" value="Genomic_DNA"/>
</dbReference>
<feature type="compositionally biased region" description="Polar residues" evidence="1">
    <location>
        <begin position="773"/>
        <end position="782"/>
    </location>
</feature>
<feature type="compositionally biased region" description="Polar residues" evidence="1">
    <location>
        <begin position="830"/>
        <end position="841"/>
    </location>
</feature>
<dbReference type="PANTHER" id="PTHR31680">
    <property type="entry name" value="LONGIFOLIA PROTEIN"/>
    <property type="match status" value="1"/>
</dbReference>
<dbReference type="STRING" id="52838.A0A4S8KA64"/>
<feature type="compositionally biased region" description="Polar residues" evidence="1">
    <location>
        <begin position="296"/>
        <end position="306"/>
    </location>
</feature>
<evidence type="ECO:0000256" key="1">
    <source>
        <dbReference type="SAM" id="MobiDB-lite"/>
    </source>
</evidence>
<dbReference type="Proteomes" id="UP000317650">
    <property type="component" value="Chromosome 4"/>
</dbReference>
<feature type="region of interest" description="Disordered" evidence="1">
    <location>
        <begin position="676"/>
        <end position="701"/>
    </location>
</feature>
<comment type="caution">
    <text evidence="3">The sequence shown here is derived from an EMBL/GenBank/DDBJ whole genome shotgun (WGS) entry which is preliminary data.</text>
</comment>
<dbReference type="InterPro" id="IPR025486">
    <property type="entry name" value="DUF4378"/>
</dbReference>
<feature type="compositionally biased region" description="Basic and acidic residues" evidence="1">
    <location>
        <begin position="307"/>
        <end position="317"/>
    </location>
</feature>
<dbReference type="Pfam" id="PF14309">
    <property type="entry name" value="DUF4378"/>
    <property type="match status" value="1"/>
</dbReference>
<name>A0A4S8KA64_MUSBA</name>